<comment type="caution">
    <text evidence="2">The sequence shown here is derived from an EMBL/GenBank/DDBJ whole genome shotgun (WGS) entry which is preliminary data.</text>
</comment>
<dbReference type="EMBL" id="DVOD01000009">
    <property type="protein sequence ID" value="HIU91723.1"/>
    <property type="molecule type" value="Genomic_DNA"/>
</dbReference>
<feature type="compositionally biased region" description="Polar residues" evidence="1">
    <location>
        <begin position="148"/>
        <end position="158"/>
    </location>
</feature>
<name>A0A9D1MY65_9CLOT</name>
<protein>
    <submittedName>
        <fullName evidence="2">Uncharacterized protein</fullName>
    </submittedName>
</protein>
<gene>
    <name evidence="2" type="ORF">IAD26_01165</name>
</gene>
<evidence type="ECO:0000313" key="3">
    <source>
        <dbReference type="Proteomes" id="UP000886748"/>
    </source>
</evidence>
<reference evidence="2" key="2">
    <citation type="journal article" date="2021" name="PeerJ">
        <title>Extensive microbial diversity within the chicken gut microbiome revealed by metagenomics and culture.</title>
        <authorList>
            <person name="Gilroy R."/>
            <person name="Ravi A."/>
            <person name="Getino M."/>
            <person name="Pursley I."/>
            <person name="Horton D.L."/>
            <person name="Alikhan N.F."/>
            <person name="Baker D."/>
            <person name="Gharbi K."/>
            <person name="Hall N."/>
            <person name="Watson M."/>
            <person name="Adriaenssens E.M."/>
            <person name="Foster-Nyarko E."/>
            <person name="Jarju S."/>
            <person name="Secka A."/>
            <person name="Antonio M."/>
            <person name="Oren A."/>
            <person name="Chaudhuri R.R."/>
            <person name="La Ragione R."/>
            <person name="Hildebrand F."/>
            <person name="Pallen M.J."/>
        </authorList>
    </citation>
    <scope>NUCLEOTIDE SEQUENCE</scope>
    <source>
        <strain evidence="2">CHK154-7741</strain>
    </source>
</reference>
<evidence type="ECO:0000313" key="2">
    <source>
        <dbReference type="EMBL" id="HIU91723.1"/>
    </source>
</evidence>
<dbReference type="AlphaFoldDB" id="A0A9D1MY65"/>
<reference evidence="2" key="1">
    <citation type="submission" date="2020-10" db="EMBL/GenBank/DDBJ databases">
        <authorList>
            <person name="Gilroy R."/>
        </authorList>
    </citation>
    <scope>NUCLEOTIDE SEQUENCE</scope>
    <source>
        <strain evidence="2">CHK154-7741</strain>
    </source>
</reference>
<evidence type="ECO:0000256" key="1">
    <source>
        <dbReference type="SAM" id="MobiDB-lite"/>
    </source>
</evidence>
<feature type="region of interest" description="Disordered" evidence="1">
    <location>
        <begin position="137"/>
        <end position="166"/>
    </location>
</feature>
<dbReference type="Proteomes" id="UP000886748">
    <property type="component" value="Unassembled WGS sequence"/>
</dbReference>
<sequence length="173" mass="19163">MSLGVTLNTNRNYIDTSAINEVAKQIFTKADAKSTSIDTNVVDLSKFRRPEVGIDLYSQRTNVDTAKFVAVRNAGLDINLNQNFIANVQYLNTMAAMGTNKVQKNVEGKLIAPVAEGEKSEIRNVFNLPGTIELTNSKNLDKDKRGSNPFSFNSMNTNKGKEKQEEKVINIFA</sequence>
<organism evidence="2 3">
    <name type="scientific">Candidatus Limenecus avicola</name>
    <dbReference type="NCBI Taxonomy" id="2840847"/>
    <lineage>
        <taxon>Bacteria</taxon>
        <taxon>Bacillati</taxon>
        <taxon>Bacillota</taxon>
        <taxon>Clostridia</taxon>
        <taxon>Eubacteriales</taxon>
        <taxon>Clostridiaceae</taxon>
        <taxon>Clostridiaceae incertae sedis</taxon>
        <taxon>Candidatus Limenecus</taxon>
    </lineage>
</organism>
<accession>A0A9D1MY65</accession>
<proteinExistence type="predicted"/>